<feature type="compositionally biased region" description="Polar residues" evidence="1">
    <location>
        <begin position="827"/>
        <end position="838"/>
    </location>
</feature>
<dbReference type="Proteomes" id="UP000675881">
    <property type="component" value="Chromosome 1"/>
</dbReference>
<feature type="region of interest" description="Disordered" evidence="1">
    <location>
        <begin position="815"/>
        <end position="1001"/>
    </location>
</feature>
<organism evidence="2 3">
    <name type="scientific">Lepeophtheirus salmonis</name>
    <name type="common">Salmon louse</name>
    <name type="synonym">Caligus salmonis</name>
    <dbReference type="NCBI Taxonomy" id="72036"/>
    <lineage>
        <taxon>Eukaryota</taxon>
        <taxon>Metazoa</taxon>
        <taxon>Ecdysozoa</taxon>
        <taxon>Arthropoda</taxon>
        <taxon>Crustacea</taxon>
        <taxon>Multicrustacea</taxon>
        <taxon>Hexanauplia</taxon>
        <taxon>Copepoda</taxon>
        <taxon>Siphonostomatoida</taxon>
        <taxon>Caligidae</taxon>
        <taxon>Lepeophtheirus</taxon>
    </lineage>
</organism>
<feature type="compositionally biased region" description="Low complexity" evidence="1">
    <location>
        <begin position="839"/>
        <end position="851"/>
    </location>
</feature>
<feature type="compositionally biased region" description="Polar residues" evidence="1">
    <location>
        <begin position="867"/>
        <end position="882"/>
    </location>
</feature>
<evidence type="ECO:0000256" key="1">
    <source>
        <dbReference type="SAM" id="MobiDB-lite"/>
    </source>
</evidence>
<reference evidence="2" key="1">
    <citation type="submission" date="2021-02" db="EMBL/GenBank/DDBJ databases">
        <authorList>
            <person name="Bekaert M."/>
        </authorList>
    </citation>
    <scope>NUCLEOTIDE SEQUENCE</scope>
    <source>
        <strain evidence="2">IoA-00</strain>
    </source>
</reference>
<name>A0A7R8CBK8_LEPSM</name>
<feature type="compositionally biased region" description="Basic and acidic residues" evidence="1">
    <location>
        <begin position="1"/>
        <end position="11"/>
    </location>
</feature>
<feature type="compositionally biased region" description="Gly residues" evidence="1">
    <location>
        <begin position="960"/>
        <end position="1001"/>
    </location>
</feature>
<dbReference type="OrthoDB" id="6375803at2759"/>
<feature type="compositionally biased region" description="Low complexity" evidence="1">
    <location>
        <begin position="883"/>
        <end position="910"/>
    </location>
</feature>
<feature type="compositionally biased region" description="Acidic residues" evidence="1">
    <location>
        <begin position="12"/>
        <end position="21"/>
    </location>
</feature>
<proteinExistence type="predicted"/>
<protein>
    <submittedName>
        <fullName evidence="2">(salmon louse) hypothetical protein</fullName>
    </submittedName>
</protein>
<gene>
    <name evidence="2" type="ORF">LSAA_1195</name>
</gene>
<accession>A0A7R8CBK8</accession>
<dbReference type="EMBL" id="HG994580">
    <property type="protein sequence ID" value="CAF2759037.1"/>
    <property type="molecule type" value="Genomic_DNA"/>
</dbReference>
<sequence length="1001" mass="112274">MSSISEHKKEEIIEDEPEEEVPVGGGTEGEEDSFSMESHENLKGEILSQSRRWGIFIQFDVPHGNKGSTARLCPIRAYVNGSLFLSELCPTERDLSRVFPLGTKLMLDVERRIYSKKGSKEMDWIVTSLWKGESKDFTWSLEKEQSFLERIQRAKEHILDPAHEGEKMKEEEESKEVKEVKEVKETWFISNLNIPKYLPHPSVEGAVSNVVGKILSLNSAQGGVIKTIEKGLEVYFHRCRVYYSKESLKLSAGAELKSVFKEGEEVRLDYIENKDKDGNSYMDTEQKYVALVMYSKEGSTPNVPEIAFRKDPDEKYFIARIISFDEPIDETGVSSGIAEILRPTERNTNGYVKSTFKKMVNLDSSSVKKVKFNRKALYHIGAPLEKRIFSRGALTIPPTVKEDTLLTIKSLSQCNTRFLGREGMDYATYERIIQGRNKPYLKYFNGNEDCSEYVPARISELSFPPGKNEGVAKGFCILQAFFGFKPSEKSDLQYFIVLNEPCYVRLDEGNEDDDNGLKINDLWIGAPRSAFLKNADDEMSYDKFMESETHRIKFFLFLESHDLSLKDFDEVIKGKKASRKFLPLSRESNRGAVSGVIKVENGPLAGQYVTFHRKNTWVMGYNMLKADLTHIFQEGQKVNLEAEELPSKEASRGPIPYEYKYRATLVWTSKFRPRNDLERTTPEDKRSHDWLKKRNLDSEKFQQLVNGKLSIVNAQFAAKNGNNMLKYRDILELASGRVQPDGSVPPPVTPEQLPVLRHGPEAARICEAALSTTGPNDQRIMDIIRNDDNAQMAFHIHKALGFALEYYTSNNSSSSFSMNESYSSSSREGGNPQNPPFLNTNSSNNNNNSSSSGGGNYRMNGGAGGVRNNNKSFVNEQFQNFGSQQQSSTRSLSNGSGNNFNFQQQHQQQSHQHHHNYSSSGINNNHNSRSSVSSRGTKRQSSDGNSPGGGYSPGMKKSRGIGGLRSSGIRPLGGGNGGGGRGGMKNSRGGRGGRGGNSYRN</sequence>
<dbReference type="AlphaFoldDB" id="A0A7R8CBK8"/>
<feature type="compositionally biased region" description="Low complexity" evidence="1">
    <location>
        <begin position="917"/>
        <end position="935"/>
    </location>
</feature>
<evidence type="ECO:0000313" key="2">
    <source>
        <dbReference type="EMBL" id="CAF2759037.1"/>
    </source>
</evidence>
<evidence type="ECO:0000313" key="3">
    <source>
        <dbReference type="Proteomes" id="UP000675881"/>
    </source>
</evidence>
<feature type="compositionally biased region" description="Gly residues" evidence="1">
    <location>
        <begin position="852"/>
        <end position="865"/>
    </location>
</feature>
<feature type="region of interest" description="Disordered" evidence="1">
    <location>
        <begin position="1"/>
        <end position="40"/>
    </location>
</feature>
<feature type="compositionally biased region" description="Low complexity" evidence="1">
    <location>
        <begin position="815"/>
        <end position="826"/>
    </location>
</feature>
<keyword evidence="3" id="KW-1185">Reference proteome</keyword>